<dbReference type="GeneID" id="10507606"/>
<dbReference type="InterPro" id="IPR019775">
    <property type="entry name" value="WD40_repeat_CS"/>
</dbReference>
<dbReference type="SMART" id="SM00320">
    <property type="entry name" value="WD40"/>
    <property type="match status" value="5"/>
</dbReference>
<dbReference type="Pfam" id="PF00400">
    <property type="entry name" value="WD40"/>
    <property type="match status" value="2"/>
</dbReference>
<protein>
    <submittedName>
        <fullName evidence="7">Uncharacterized protein</fullName>
    </submittedName>
</protein>
<evidence type="ECO:0000256" key="2">
    <source>
        <dbReference type="ARBA" id="ARBA00022574"/>
    </source>
</evidence>
<evidence type="ECO:0000256" key="3">
    <source>
        <dbReference type="ARBA" id="ARBA00022737"/>
    </source>
</evidence>
<dbReference type="VEuPathDB" id="AmoebaDB:DICPUDRAFT_82100"/>
<keyword evidence="2 5" id="KW-0853">WD repeat</keyword>
<keyword evidence="4" id="KW-0539">Nucleus</keyword>
<gene>
    <name evidence="7" type="ORF">DICPUDRAFT_82100</name>
</gene>
<dbReference type="PROSITE" id="PS50294">
    <property type="entry name" value="WD_REPEATS_REGION"/>
    <property type="match status" value="1"/>
</dbReference>
<keyword evidence="3" id="KW-0677">Repeat</keyword>
<dbReference type="PROSITE" id="PS50082">
    <property type="entry name" value="WD_REPEATS_2"/>
    <property type="match status" value="2"/>
</dbReference>
<keyword evidence="8" id="KW-1185">Reference proteome</keyword>
<evidence type="ECO:0000313" key="8">
    <source>
        <dbReference type="Proteomes" id="UP000001064"/>
    </source>
</evidence>
<dbReference type="PANTHER" id="PTHR44040:SF1">
    <property type="entry name" value="RETINOBLASTOMA-BINDING PROTEIN 5"/>
    <property type="match status" value="1"/>
</dbReference>
<evidence type="ECO:0000256" key="5">
    <source>
        <dbReference type="PROSITE-ProRule" id="PRU00221"/>
    </source>
</evidence>
<feature type="repeat" description="WD" evidence="5">
    <location>
        <begin position="35"/>
        <end position="64"/>
    </location>
</feature>
<evidence type="ECO:0000256" key="1">
    <source>
        <dbReference type="ARBA" id="ARBA00004123"/>
    </source>
</evidence>
<dbReference type="SUPFAM" id="SSF50978">
    <property type="entry name" value="WD40 repeat-like"/>
    <property type="match status" value="1"/>
</dbReference>
<dbReference type="PROSITE" id="PS00678">
    <property type="entry name" value="WD_REPEATS_1"/>
    <property type="match status" value="1"/>
</dbReference>
<feature type="repeat" description="WD" evidence="5">
    <location>
        <begin position="65"/>
        <end position="106"/>
    </location>
</feature>
<dbReference type="FunCoup" id="F0ZVI4">
    <property type="interactions" value="894"/>
</dbReference>
<name>F0ZVI4_DICPU</name>
<dbReference type="GO" id="GO:0048188">
    <property type="term" value="C:Set1C/COMPASS complex"/>
    <property type="evidence" value="ECO:0000318"/>
    <property type="project" value="GO_Central"/>
</dbReference>
<dbReference type="InParanoid" id="F0ZVI4"/>
<dbReference type="eggNOG" id="KOG1273">
    <property type="taxonomic scope" value="Eukaryota"/>
</dbReference>
<dbReference type="PANTHER" id="PTHR44040">
    <property type="entry name" value="RETINOBLASTOMA-BINDING PROTEIN 5"/>
    <property type="match status" value="1"/>
</dbReference>
<dbReference type="Gene3D" id="2.130.10.10">
    <property type="entry name" value="YVTN repeat-like/Quinoprotein amine dehydrogenase"/>
    <property type="match status" value="2"/>
</dbReference>
<dbReference type="InterPro" id="IPR037850">
    <property type="entry name" value="RBBP5/Swd1"/>
</dbReference>
<proteinExistence type="predicted"/>
<evidence type="ECO:0000256" key="6">
    <source>
        <dbReference type="SAM" id="MobiDB-lite"/>
    </source>
</evidence>
<evidence type="ECO:0000256" key="4">
    <source>
        <dbReference type="ARBA" id="ARBA00023242"/>
    </source>
</evidence>
<dbReference type="Proteomes" id="UP000001064">
    <property type="component" value="Unassembled WGS sequence"/>
</dbReference>
<dbReference type="InterPro" id="IPR036322">
    <property type="entry name" value="WD40_repeat_dom_sf"/>
</dbReference>
<sequence>MNLSLIDPFKQADVPEAVEYYLVDPSGMKSSVAQFNRRGTLLAVGCGNGTISIWDFDTRRIVRTLYFHKQYITSIGWSRNGRKLLTSSYDGSLVLWDLPSAKIEKHLELESPIIFAQFHPRDKRYINITYFSNVCLIVQNKTDPLLLDFKSMKTKVLNYKTLEKEDERIITNTKGEASYASFNRKGLKIIIGDTASMITVIDYSSMKIEKTFKIANSSNLTIKQIEFSRNHRYMLVNSTDKILRLFSLENNYQLVREYQDSVNRMQWKKCCFSSNNEYILAGINHKSINTLFIWSVSGGLVKDLEGPKEGFNDAIWHPLRPLIVSISFTGIIYVWTAYFEENWSSFAPDFQELEENLEYVEKEDEFDIKEEDEPIEEEGVDENGQPKVKRIKRQKCQQEIDELNQKENDFVDIVSNDRLDDFSSDEEEDLFCFSVINDKHASNLQ</sequence>
<comment type="subcellular location">
    <subcellularLocation>
        <location evidence="1">Nucleus</location>
    </subcellularLocation>
</comment>
<organism evidence="7 8">
    <name type="scientific">Dictyostelium purpureum</name>
    <name type="common">Slime mold</name>
    <dbReference type="NCBI Taxonomy" id="5786"/>
    <lineage>
        <taxon>Eukaryota</taxon>
        <taxon>Amoebozoa</taxon>
        <taxon>Evosea</taxon>
        <taxon>Eumycetozoa</taxon>
        <taxon>Dictyostelia</taxon>
        <taxon>Dictyosteliales</taxon>
        <taxon>Dictyosteliaceae</taxon>
        <taxon>Dictyostelium</taxon>
    </lineage>
</organism>
<dbReference type="EMBL" id="GL871215">
    <property type="protein sequence ID" value="EGC32041.1"/>
    <property type="molecule type" value="Genomic_DNA"/>
</dbReference>
<dbReference type="KEGG" id="dpp:DICPUDRAFT_82100"/>
<dbReference type="InterPro" id="IPR001680">
    <property type="entry name" value="WD40_rpt"/>
</dbReference>
<reference evidence="8" key="1">
    <citation type="journal article" date="2011" name="Genome Biol.">
        <title>Comparative genomics of the social amoebae Dictyostelium discoideum and Dictyostelium purpureum.</title>
        <authorList>
            <consortium name="US DOE Joint Genome Institute (JGI-PGF)"/>
            <person name="Sucgang R."/>
            <person name="Kuo A."/>
            <person name="Tian X."/>
            <person name="Salerno W."/>
            <person name="Parikh A."/>
            <person name="Feasley C.L."/>
            <person name="Dalin E."/>
            <person name="Tu H."/>
            <person name="Huang E."/>
            <person name="Barry K."/>
            <person name="Lindquist E."/>
            <person name="Shapiro H."/>
            <person name="Bruce D."/>
            <person name="Schmutz J."/>
            <person name="Salamov A."/>
            <person name="Fey P."/>
            <person name="Gaudet P."/>
            <person name="Anjard C."/>
            <person name="Babu M.M."/>
            <person name="Basu S."/>
            <person name="Bushmanova Y."/>
            <person name="van der Wel H."/>
            <person name="Katoh-Kurasawa M."/>
            <person name="Dinh C."/>
            <person name="Coutinho P.M."/>
            <person name="Saito T."/>
            <person name="Elias M."/>
            <person name="Schaap P."/>
            <person name="Kay R.R."/>
            <person name="Henrissat B."/>
            <person name="Eichinger L."/>
            <person name="Rivero F."/>
            <person name="Putnam N.H."/>
            <person name="West C.M."/>
            <person name="Loomis W.F."/>
            <person name="Chisholm R.L."/>
            <person name="Shaulsky G."/>
            <person name="Strassmann J.E."/>
            <person name="Queller D.C."/>
            <person name="Kuspa A."/>
            <person name="Grigoriev I.V."/>
        </authorList>
    </citation>
    <scope>NUCLEOTIDE SEQUENCE [LARGE SCALE GENOMIC DNA]</scope>
    <source>
        <strain evidence="8">QSDP1</strain>
    </source>
</reference>
<dbReference type="RefSeq" id="XP_003291427.1">
    <property type="nucleotide sequence ID" value="XM_003291379.1"/>
</dbReference>
<feature type="compositionally biased region" description="Acidic residues" evidence="6">
    <location>
        <begin position="371"/>
        <end position="381"/>
    </location>
</feature>
<dbReference type="InterPro" id="IPR015943">
    <property type="entry name" value="WD40/YVTN_repeat-like_dom_sf"/>
</dbReference>
<dbReference type="OMA" id="DYEDDIM"/>
<dbReference type="AlphaFoldDB" id="F0ZVI4"/>
<accession>F0ZVI4</accession>
<dbReference type="OrthoDB" id="196858at2759"/>
<feature type="region of interest" description="Disordered" evidence="6">
    <location>
        <begin position="371"/>
        <end position="391"/>
    </location>
</feature>
<evidence type="ECO:0000313" key="7">
    <source>
        <dbReference type="EMBL" id="EGC32041.1"/>
    </source>
</evidence>
<dbReference type="STRING" id="5786.F0ZVI4"/>